<keyword evidence="4" id="KW-1185">Reference proteome</keyword>
<feature type="compositionally biased region" description="Low complexity" evidence="1">
    <location>
        <begin position="40"/>
        <end position="55"/>
    </location>
</feature>
<evidence type="ECO:0000256" key="1">
    <source>
        <dbReference type="SAM" id="MobiDB-lite"/>
    </source>
</evidence>
<feature type="signal peptide" evidence="2">
    <location>
        <begin position="1"/>
        <end position="21"/>
    </location>
</feature>
<feature type="region of interest" description="Disordered" evidence="1">
    <location>
        <begin position="26"/>
        <end position="122"/>
    </location>
</feature>
<organism evidence="3 4">
    <name type="scientific">Roseomonas fluvialis</name>
    <dbReference type="NCBI Taxonomy" id="1750527"/>
    <lineage>
        <taxon>Bacteria</taxon>
        <taxon>Pseudomonadati</taxon>
        <taxon>Pseudomonadota</taxon>
        <taxon>Alphaproteobacteria</taxon>
        <taxon>Acetobacterales</taxon>
        <taxon>Roseomonadaceae</taxon>
        <taxon>Roseomonas</taxon>
    </lineage>
</organism>
<proteinExistence type="predicted"/>
<evidence type="ECO:0000256" key="2">
    <source>
        <dbReference type="SAM" id="SignalP"/>
    </source>
</evidence>
<name>A0ABN6P7C4_9PROT</name>
<dbReference type="Proteomes" id="UP000831327">
    <property type="component" value="Chromosome"/>
</dbReference>
<dbReference type="EMBL" id="AP025637">
    <property type="protein sequence ID" value="BDG74647.1"/>
    <property type="molecule type" value="Genomic_DNA"/>
</dbReference>
<gene>
    <name evidence="3" type="ORF">Rmf_45760</name>
</gene>
<evidence type="ECO:0000313" key="3">
    <source>
        <dbReference type="EMBL" id="BDG74647.1"/>
    </source>
</evidence>
<feature type="chain" id="PRO_5045469539" evidence="2">
    <location>
        <begin position="22"/>
        <end position="168"/>
    </location>
</feature>
<sequence>MNRMRLLASALIVLASLGWSAAPSEARTRDQAQAQSRQGTPQASRASATRAAAAPQRREAASRSATSRQATSQRTPARDARGTRQASTRSAASARDARGTRQAAARSGTRQQQAAVNCRGRNCAPRTRAVSWQGGLEPATNAQAHACPTGTLATLAHGHSDIVRCMPL</sequence>
<keyword evidence="2" id="KW-0732">Signal</keyword>
<feature type="compositionally biased region" description="Low complexity" evidence="1">
    <location>
        <begin position="62"/>
        <end position="75"/>
    </location>
</feature>
<protein>
    <submittedName>
        <fullName evidence="3">Uncharacterized protein</fullName>
    </submittedName>
</protein>
<accession>A0ABN6P7C4</accession>
<reference evidence="3 4" key="1">
    <citation type="journal article" date="2016" name="Microbes Environ.">
        <title>Phylogenetically diverse aerobic anoxygenic phototrophic bacteria isolated from epilithic biofilms in Tama river, Japan.</title>
        <authorList>
            <person name="Hirose S."/>
            <person name="Matsuura K."/>
            <person name="Haruta S."/>
        </authorList>
    </citation>
    <scope>NUCLEOTIDE SEQUENCE [LARGE SCALE GENOMIC DNA]</scope>
    <source>
        <strain evidence="3 4">S08</strain>
    </source>
</reference>
<evidence type="ECO:0000313" key="4">
    <source>
        <dbReference type="Proteomes" id="UP000831327"/>
    </source>
</evidence>
<feature type="compositionally biased region" description="Low complexity" evidence="1">
    <location>
        <begin position="83"/>
        <end position="94"/>
    </location>
</feature>